<sequence>MSLTFMNRLQHDWRNPRHCVFCGICKANRQRKTRESHAEAHQVGKLSALDAGAPTEAAPIYQRPIKIPRSNRTVMLQVPHVEQPVRPSQALPLKFRKRHNAPATPLKRSYATLQEHIDAVARIPADTELFKPLPPEPSRNTWSADSEGQRPKLPFIPIDPPKRTHTSNLEVRRQVRRFLNWPDLPDPSMTAAPKPDPYPMPGAWPSELDDEDVETSTDNVGLPTRFGTNIFNAVSYLRDSSYTLINKIFHSNQQESATPTSCPEDDERASKRRRVAADEFYNAVSKASVSYLQPAITPSPDSSSVGDPMDIDPPSLEKLDGLNPSPPLSIMRSSHSPIALHTARRATRLFSTNSQKPWPKHTKVQTVSPPPEDRNTPTRHEESARIATAKYDRAWAPPPPPKYAHIREFFDHDGEYGLPGLEKLRLTPNDTKISELDLQRQERLRIERQERLRIAQEKAEKERQERLRQEQEAANKRRAAFNLRQARADLIVPLSDEWEQKACEAPRDGHTAEIKWQGDTHKDGVQLSPHDFSRLVPAGAWLNDNAIQAALLHLAIYINNAAGVVPKKTTPKCVAISSQYWSSYLSDKKAKLYPRGLSRTWGVRPDNFLDIDTVLIPVNRNSHWTVIVIRPSRRSIAYLDSYYGSPGPHIRDARGWLQQFLGPKYVANDWREELYEIPRQLNGYDCGMFVITNSICVALGIDPYCYSEEQLPTQRHRIAAMLLHGGFTGPFDLSHL</sequence>
<gene>
    <name evidence="1" type="ORF">F4821DRAFT_261259</name>
</gene>
<protein>
    <submittedName>
        <fullName evidence="1">Cysteine proteinase</fullName>
    </submittedName>
</protein>
<accession>A0ACC0CXM7</accession>
<organism evidence="1 2">
    <name type="scientific">Hypoxylon rubiginosum</name>
    <dbReference type="NCBI Taxonomy" id="110542"/>
    <lineage>
        <taxon>Eukaryota</taxon>
        <taxon>Fungi</taxon>
        <taxon>Dikarya</taxon>
        <taxon>Ascomycota</taxon>
        <taxon>Pezizomycotina</taxon>
        <taxon>Sordariomycetes</taxon>
        <taxon>Xylariomycetidae</taxon>
        <taxon>Xylariales</taxon>
        <taxon>Hypoxylaceae</taxon>
        <taxon>Hypoxylon</taxon>
    </lineage>
</organism>
<name>A0ACC0CXM7_9PEZI</name>
<proteinExistence type="predicted"/>
<reference evidence="1 2" key="1">
    <citation type="journal article" date="2022" name="New Phytol.">
        <title>Ecological generalism drives hyperdiversity of secondary metabolite gene clusters in xylarialean endophytes.</title>
        <authorList>
            <person name="Franco M.E.E."/>
            <person name="Wisecaver J.H."/>
            <person name="Arnold A.E."/>
            <person name="Ju Y.M."/>
            <person name="Slot J.C."/>
            <person name="Ahrendt S."/>
            <person name="Moore L.P."/>
            <person name="Eastman K.E."/>
            <person name="Scott K."/>
            <person name="Konkel Z."/>
            <person name="Mondo S.J."/>
            <person name="Kuo A."/>
            <person name="Hayes R.D."/>
            <person name="Haridas S."/>
            <person name="Andreopoulos B."/>
            <person name="Riley R."/>
            <person name="LaButti K."/>
            <person name="Pangilinan J."/>
            <person name="Lipzen A."/>
            <person name="Amirebrahimi M."/>
            <person name="Yan J."/>
            <person name="Adam C."/>
            <person name="Keymanesh K."/>
            <person name="Ng V."/>
            <person name="Louie K."/>
            <person name="Northen T."/>
            <person name="Drula E."/>
            <person name="Henrissat B."/>
            <person name="Hsieh H.M."/>
            <person name="Youens-Clark K."/>
            <person name="Lutzoni F."/>
            <person name="Miadlikowska J."/>
            <person name="Eastwood D.C."/>
            <person name="Hamelin R.C."/>
            <person name="Grigoriev I.V."/>
            <person name="U'Ren J.M."/>
        </authorList>
    </citation>
    <scope>NUCLEOTIDE SEQUENCE [LARGE SCALE GENOMIC DNA]</scope>
    <source>
        <strain evidence="1 2">ER1909</strain>
    </source>
</reference>
<evidence type="ECO:0000313" key="2">
    <source>
        <dbReference type="Proteomes" id="UP001497680"/>
    </source>
</evidence>
<comment type="caution">
    <text evidence="1">The sequence shown here is derived from an EMBL/GenBank/DDBJ whole genome shotgun (WGS) entry which is preliminary data.</text>
</comment>
<dbReference type="Proteomes" id="UP001497680">
    <property type="component" value="Unassembled WGS sequence"/>
</dbReference>
<dbReference type="EMBL" id="MU394329">
    <property type="protein sequence ID" value="KAI6085055.1"/>
    <property type="molecule type" value="Genomic_DNA"/>
</dbReference>
<keyword evidence="2" id="KW-1185">Reference proteome</keyword>
<evidence type="ECO:0000313" key="1">
    <source>
        <dbReference type="EMBL" id="KAI6085055.1"/>
    </source>
</evidence>